<feature type="non-terminal residue" evidence="1">
    <location>
        <position position="1"/>
    </location>
</feature>
<dbReference type="EMBL" id="BARS01029377">
    <property type="protein sequence ID" value="GAG03795.1"/>
    <property type="molecule type" value="Genomic_DNA"/>
</dbReference>
<sequence>ALLMALLANEHVMGTPCNLPAATGAGRRVVLGSLTLP</sequence>
<protein>
    <recommendedName>
        <fullName evidence="2">Anhydro-N-acetylmuramic acid kinase</fullName>
    </recommendedName>
</protein>
<gene>
    <name evidence="1" type="ORF">S01H1_45917</name>
</gene>
<evidence type="ECO:0008006" key="2">
    <source>
        <dbReference type="Google" id="ProtNLM"/>
    </source>
</evidence>
<name>X0UDV4_9ZZZZ</name>
<evidence type="ECO:0000313" key="1">
    <source>
        <dbReference type="EMBL" id="GAG03795.1"/>
    </source>
</evidence>
<proteinExistence type="predicted"/>
<reference evidence="1" key="1">
    <citation type="journal article" date="2014" name="Front. Microbiol.">
        <title>High frequency of phylogenetically diverse reductive dehalogenase-homologous genes in deep subseafloor sedimentary metagenomes.</title>
        <authorList>
            <person name="Kawai M."/>
            <person name="Futagami T."/>
            <person name="Toyoda A."/>
            <person name="Takaki Y."/>
            <person name="Nishi S."/>
            <person name="Hori S."/>
            <person name="Arai W."/>
            <person name="Tsubouchi T."/>
            <person name="Morono Y."/>
            <person name="Uchiyama I."/>
            <person name="Ito T."/>
            <person name="Fujiyama A."/>
            <person name="Inagaki F."/>
            <person name="Takami H."/>
        </authorList>
    </citation>
    <scope>NUCLEOTIDE SEQUENCE</scope>
    <source>
        <strain evidence="1">Expedition CK06-06</strain>
    </source>
</reference>
<organism evidence="1">
    <name type="scientific">marine sediment metagenome</name>
    <dbReference type="NCBI Taxonomy" id="412755"/>
    <lineage>
        <taxon>unclassified sequences</taxon>
        <taxon>metagenomes</taxon>
        <taxon>ecological metagenomes</taxon>
    </lineage>
</organism>
<dbReference type="AlphaFoldDB" id="X0UDV4"/>
<accession>X0UDV4</accession>
<comment type="caution">
    <text evidence="1">The sequence shown here is derived from an EMBL/GenBank/DDBJ whole genome shotgun (WGS) entry which is preliminary data.</text>
</comment>